<evidence type="ECO:0000313" key="2">
    <source>
        <dbReference type="Proteomes" id="UP001160390"/>
    </source>
</evidence>
<protein>
    <submittedName>
        <fullName evidence="1">Uncharacterized protein</fullName>
    </submittedName>
</protein>
<name>A0AA35LYF2_9HYPO</name>
<proteinExistence type="predicted"/>
<organism evidence="1 2">
    <name type="scientific">Clonostachys chloroleuca</name>
    <dbReference type="NCBI Taxonomy" id="1926264"/>
    <lineage>
        <taxon>Eukaryota</taxon>
        <taxon>Fungi</taxon>
        <taxon>Dikarya</taxon>
        <taxon>Ascomycota</taxon>
        <taxon>Pezizomycotina</taxon>
        <taxon>Sordariomycetes</taxon>
        <taxon>Hypocreomycetidae</taxon>
        <taxon>Hypocreales</taxon>
        <taxon>Bionectriaceae</taxon>
        <taxon>Clonostachys</taxon>
    </lineage>
</organism>
<accession>A0AA35LYF2</accession>
<evidence type="ECO:0000313" key="1">
    <source>
        <dbReference type="EMBL" id="CAI6086445.1"/>
    </source>
</evidence>
<dbReference type="Proteomes" id="UP001160390">
    <property type="component" value="Unassembled WGS sequence"/>
</dbReference>
<comment type="caution">
    <text evidence="1">The sequence shown here is derived from an EMBL/GenBank/DDBJ whole genome shotgun (WGS) entry which is preliminary data.</text>
</comment>
<dbReference type="EMBL" id="CABFNP030000786">
    <property type="protein sequence ID" value="CAI6086445.1"/>
    <property type="molecule type" value="Genomic_DNA"/>
</dbReference>
<keyword evidence="2" id="KW-1185">Reference proteome</keyword>
<sequence>MELVRPGDSPPFPSPHHCWKPMIGGDDDFNGAGWNPEVDITPTKAEVIKFCQPGFIDPYTERQAKIIKYLNRARVLRRVYVQNSLTTYA</sequence>
<gene>
    <name evidence="1" type="ORF">CCHLO57077_00010366</name>
</gene>
<reference evidence="1" key="1">
    <citation type="submission" date="2023-01" db="EMBL/GenBank/DDBJ databases">
        <authorList>
            <person name="Piombo E."/>
        </authorList>
    </citation>
    <scope>NUCLEOTIDE SEQUENCE</scope>
</reference>
<dbReference type="AlphaFoldDB" id="A0AA35LYF2"/>